<keyword evidence="6 9" id="KW-0489">Methyltransferase</keyword>
<dbReference type="InterPro" id="IPR008854">
    <property type="entry name" value="TPMT"/>
</dbReference>
<organism evidence="10 11">
    <name type="scientific">Acinetobacter soli</name>
    <dbReference type="NCBI Taxonomy" id="487316"/>
    <lineage>
        <taxon>Bacteria</taxon>
        <taxon>Pseudomonadati</taxon>
        <taxon>Pseudomonadota</taxon>
        <taxon>Gammaproteobacteria</taxon>
        <taxon>Moraxellales</taxon>
        <taxon>Moraxellaceae</taxon>
        <taxon>Acinetobacter</taxon>
    </lineage>
</organism>
<evidence type="ECO:0000313" key="11">
    <source>
        <dbReference type="Proteomes" id="UP000185674"/>
    </source>
</evidence>
<dbReference type="GO" id="GO:0008119">
    <property type="term" value="F:thiopurine S-methyltransferase activity"/>
    <property type="evidence" value="ECO:0007669"/>
    <property type="project" value="UniProtKB-UniRule"/>
</dbReference>
<evidence type="ECO:0000313" key="10">
    <source>
        <dbReference type="EMBL" id="APV34574.1"/>
    </source>
</evidence>
<dbReference type="STRING" id="487316.BEN76_00455"/>
<keyword evidence="8 9" id="KW-0949">S-adenosyl-L-methionine</keyword>
<dbReference type="SUPFAM" id="SSF53335">
    <property type="entry name" value="S-adenosyl-L-methionine-dependent methyltransferases"/>
    <property type="match status" value="1"/>
</dbReference>
<dbReference type="InterPro" id="IPR029063">
    <property type="entry name" value="SAM-dependent_MTases_sf"/>
</dbReference>
<feature type="binding site" evidence="9">
    <location>
        <position position="10"/>
    </location>
    <ligand>
        <name>S-adenosyl-L-methionine</name>
        <dbReference type="ChEBI" id="CHEBI:59789"/>
    </ligand>
</feature>
<evidence type="ECO:0000256" key="8">
    <source>
        <dbReference type="ARBA" id="ARBA00022691"/>
    </source>
</evidence>
<dbReference type="HAMAP" id="MF_00812">
    <property type="entry name" value="Thiopur_methtran"/>
    <property type="match status" value="1"/>
</dbReference>
<feature type="binding site" evidence="9">
    <location>
        <position position="45"/>
    </location>
    <ligand>
        <name>S-adenosyl-L-methionine</name>
        <dbReference type="ChEBI" id="CHEBI:59789"/>
    </ligand>
</feature>
<reference evidence="10 11" key="1">
    <citation type="submission" date="2016-08" db="EMBL/GenBank/DDBJ databases">
        <title>Complete genome sequence of Acinetobacter baylyi strain GFJ2.</title>
        <authorList>
            <person name="Tabata M."/>
            <person name="Kuboki S."/>
            <person name="Gibu N."/>
            <person name="Kinouchi Y."/>
            <person name="Vangnai A."/>
            <person name="Kasai D."/>
            <person name="Fukuda M."/>
        </authorList>
    </citation>
    <scope>NUCLEOTIDE SEQUENCE [LARGE SCALE GENOMIC DNA]</scope>
    <source>
        <strain evidence="10 11">GFJ2</strain>
    </source>
</reference>
<feature type="binding site" evidence="9">
    <location>
        <position position="127"/>
    </location>
    <ligand>
        <name>S-adenosyl-L-methionine</name>
        <dbReference type="ChEBI" id="CHEBI:59789"/>
    </ligand>
</feature>
<dbReference type="PROSITE" id="PS51585">
    <property type="entry name" value="SAM_MT_TPMT"/>
    <property type="match status" value="1"/>
</dbReference>
<evidence type="ECO:0000256" key="4">
    <source>
        <dbReference type="ARBA" id="ARBA00011905"/>
    </source>
</evidence>
<dbReference type="CDD" id="cd02440">
    <property type="entry name" value="AdoMet_MTases"/>
    <property type="match status" value="1"/>
</dbReference>
<dbReference type="Pfam" id="PF05724">
    <property type="entry name" value="TPMT"/>
    <property type="match status" value="1"/>
</dbReference>
<dbReference type="PANTHER" id="PTHR10259">
    <property type="entry name" value="THIOPURINE S-METHYLTRANSFERASE"/>
    <property type="match status" value="1"/>
</dbReference>
<dbReference type="RefSeq" id="WP_076031936.1">
    <property type="nucleotide sequence ID" value="NZ_CP016896.1"/>
</dbReference>
<dbReference type="NCBIfam" id="TIGR03840">
    <property type="entry name" value="TMPT_Se_Te"/>
    <property type="match status" value="1"/>
</dbReference>
<accession>A0A1P8EEE7</accession>
<dbReference type="Proteomes" id="UP000185674">
    <property type="component" value="Chromosome"/>
</dbReference>
<evidence type="ECO:0000256" key="9">
    <source>
        <dbReference type="HAMAP-Rule" id="MF_00812"/>
    </source>
</evidence>
<dbReference type="AlphaFoldDB" id="A0A1P8EEE7"/>
<dbReference type="PANTHER" id="PTHR10259:SF11">
    <property type="entry name" value="THIOPURINE S-METHYLTRANSFERASE"/>
    <property type="match status" value="1"/>
</dbReference>
<name>A0A1P8EEE7_9GAMM</name>
<evidence type="ECO:0000256" key="2">
    <source>
        <dbReference type="ARBA" id="ARBA00004496"/>
    </source>
</evidence>
<proteinExistence type="inferred from homology"/>
<sequence>MEQDFWHQRWQENRIGFHQPQPNDYLIQYLPTLTLQPHARILVPLSGKTLDIGWLLMQGFRVVAIELSPVAIHALMQQLKDDLGIVFEQKQLEACVHYHHPEIDLFVGDFFDVSNIEIRQIDAIYDRAALIALPPEMRARYAQHLIDITQGAVQLLVSYQYDQDSFQGPPFSVEAEEIEQLYASQYSIRQLAHVELSEQHKGRQAQEKIWYLRAK</sequence>
<dbReference type="EMBL" id="CP016896">
    <property type="protein sequence ID" value="APV34574.1"/>
    <property type="molecule type" value="Genomic_DNA"/>
</dbReference>
<protein>
    <recommendedName>
        <fullName evidence="4 9">Thiopurine S-methyltransferase</fullName>
        <ecNumber evidence="4 9">2.1.1.67</ecNumber>
    </recommendedName>
    <alternativeName>
        <fullName evidence="9">Thiopurine methyltransferase</fullName>
    </alternativeName>
</protein>
<dbReference type="KEGG" id="asol:BEN76_00455"/>
<dbReference type="InterPro" id="IPR022474">
    <property type="entry name" value="Thiopur_S-MeTfrase_Se/Te_detox"/>
</dbReference>
<evidence type="ECO:0000256" key="1">
    <source>
        <dbReference type="ARBA" id="ARBA00000903"/>
    </source>
</evidence>
<dbReference type="Gene3D" id="3.40.50.150">
    <property type="entry name" value="Vaccinia Virus protein VP39"/>
    <property type="match status" value="1"/>
</dbReference>
<gene>
    <name evidence="9" type="primary">tpm</name>
    <name evidence="10" type="ORF">BEN76_00455</name>
</gene>
<comment type="similarity">
    <text evidence="3 9">Belongs to the class I-like SAM-binding methyltransferase superfamily. TPMT family.</text>
</comment>
<dbReference type="NCBIfam" id="NF009732">
    <property type="entry name" value="PRK13255.1"/>
    <property type="match status" value="1"/>
</dbReference>
<evidence type="ECO:0000256" key="5">
    <source>
        <dbReference type="ARBA" id="ARBA00022490"/>
    </source>
</evidence>
<dbReference type="FunFam" id="3.40.50.150:FF:000101">
    <property type="entry name" value="Thiopurine S-methyltransferase"/>
    <property type="match status" value="1"/>
</dbReference>
<feature type="binding site" evidence="9">
    <location>
        <position position="66"/>
    </location>
    <ligand>
        <name>S-adenosyl-L-methionine</name>
        <dbReference type="ChEBI" id="CHEBI:59789"/>
    </ligand>
</feature>
<evidence type="ECO:0000256" key="7">
    <source>
        <dbReference type="ARBA" id="ARBA00022679"/>
    </source>
</evidence>
<keyword evidence="5 9" id="KW-0963">Cytoplasm</keyword>
<evidence type="ECO:0000256" key="6">
    <source>
        <dbReference type="ARBA" id="ARBA00022603"/>
    </source>
</evidence>
<dbReference type="PIRSF" id="PIRSF023956">
    <property type="entry name" value="Thiopurine_S-methyltransferase"/>
    <property type="match status" value="1"/>
</dbReference>
<dbReference type="GO" id="GO:0005737">
    <property type="term" value="C:cytoplasm"/>
    <property type="evidence" value="ECO:0007669"/>
    <property type="project" value="UniProtKB-SubCell"/>
</dbReference>
<dbReference type="InterPro" id="IPR025835">
    <property type="entry name" value="Thiopurine_S-MeTrfase"/>
</dbReference>
<dbReference type="EC" id="2.1.1.67" evidence="4 9"/>
<evidence type="ECO:0000256" key="3">
    <source>
        <dbReference type="ARBA" id="ARBA00008145"/>
    </source>
</evidence>
<dbReference type="GO" id="GO:0010038">
    <property type="term" value="P:response to metal ion"/>
    <property type="evidence" value="ECO:0007669"/>
    <property type="project" value="InterPro"/>
</dbReference>
<comment type="catalytic activity">
    <reaction evidence="1 9">
        <text>S-adenosyl-L-methionine + a thiopurine = S-adenosyl-L-homocysteine + a thiopurine S-methylether.</text>
        <dbReference type="EC" id="2.1.1.67"/>
    </reaction>
</comment>
<keyword evidence="7 9" id="KW-0808">Transferase</keyword>
<dbReference type="GO" id="GO:0032259">
    <property type="term" value="P:methylation"/>
    <property type="evidence" value="ECO:0007669"/>
    <property type="project" value="UniProtKB-KW"/>
</dbReference>
<comment type="subcellular location">
    <subcellularLocation>
        <location evidence="2 9">Cytoplasm</location>
    </subcellularLocation>
</comment>
<dbReference type="eggNOG" id="COG0500">
    <property type="taxonomic scope" value="Bacteria"/>
</dbReference>